<feature type="domain" description="Sulfatase-modifying factor enzyme-like" evidence="1">
    <location>
        <begin position="46"/>
        <end position="255"/>
    </location>
</feature>
<dbReference type="InterPro" id="IPR051043">
    <property type="entry name" value="Sulfatase_Mod_Factor_Kinase"/>
</dbReference>
<name>A0A934VH71_9BACT</name>
<dbReference type="PANTHER" id="PTHR23150">
    <property type="entry name" value="SULFATASE MODIFYING FACTOR 1, 2"/>
    <property type="match status" value="1"/>
</dbReference>
<keyword evidence="3" id="KW-1185">Reference proteome</keyword>
<dbReference type="PANTHER" id="PTHR23150:SF19">
    <property type="entry name" value="FORMYLGLYCINE-GENERATING ENZYME"/>
    <property type="match status" value="1"/>
</dbReference>
<sequence>MKLTSLVLVATAIVAVSGPPDDIPADMAKVEGGTYVPMFGERDKPRTVAPFLLDRRPVTNGEFLAFVREHPEWKRSSAKRLFADDGYLSHWEADEVLGDKAPENAPVIRVSWFAARAYLKACGKRLPREDEWEFAALADAERGDASKDPAFLKKILEWYAKPTPAVLPSVSDLPADLRGIQGLHGCVWEWVEDFNNQMVTGAARSDSTLDRSLFCAGGAVSATDAANYAAFMRYAFRSSLEGNYTVNNLGFRGARSIP</sequence>
<dbReference type="InterPro" id="IPR016187">
    <property type="entry name" value="CTDL_fold"/>
</dbReference>
<dbReference type="RefSeq" id="WP_200282839.1">
    <property type="nucleotide sequence ID" value="NZ_JAENII010000017.1"/>
</dbReference>
<organism evidence="2 3">
    <name type="scientific">Haloferula rosea</name>
    <dbReference type="NCBI Taxonomy" id="490093"/>
    <lineage>
        <taxon>Bacteria</taxon>
        <taxon>Pseudomonadati</taxon>
        <taxon>Verrucomicrobiota</taxon>
        <taxon>Verrucomicrobiia</taxon>
        <taxon>Verrucomicrobiales</taxon>
        <taxon>Verrucomicrobiaceae</taxon>
        <taxon>Haloferula</taxon>
    </lineage>
</organism>
<dbReference type="Proteomes" id="UP000658278">
    <property type="component" value="Unassembled WGS sequence"/>
</dbReference>
<gene>
    <name evidence="2" type="ORF">JIN81_17160</name>
</gene>
<evidence type="ECO:0000259" key="1">
    <source>
        <dbReference type="Pfam" id="PF03781"/>
    </source>
</evidence>
<accession>A0A934VH71</accession>
<reference evidence="2" key="1">
    <citation type="submission" date="2021-01" db="EMBL/GenBank/DDBJ databases">
        <title>Modified the classification status of verrucomicrobia.</title>
        <authorList>
            <person name="Feng X."/>
        </authorList>
    </citation>
    <scope>NUCLEOTIDE SEQUENCE</scope>
    <source>
        <strain evidence="2">KCTC 22201</strain>
    </source>
</reference>
<evidence type="ECO:0000313" key="3">
    <source>
        <dbReference type="Proteomes" id="UP000658278"/>
    </source>
</evidence>
<comment type="caution">
    <text evidence="2">The sequence shown here is derived from an EMBL/GenBank/DDBJ whole genome shotgun (WGS) entry which is preliminary data.</text>
</comment>
<dbReference type="AlphaFoldDB" id="A0A934VH71"/>
<dbReference type="Pfam" id="PF03781">
    <property type="entry name" value="FGE-sulfatase"/>
    <property type="match status" value="1"/>
</dbReference>
<dbReference type="InterPro" id="IPR005532">
    <property type="entry name" value="SUMF_dom"/>
</dbReference>
<dbReference type="InterPro" id="IPR042095">
    <property type="entry name" value="SUMF_sf"/>
</dbReference>
<dbReference type="Gene3D" id="3.90.1580.10">
    <property type="entry name" value="paralog of FGE (formylglycine-generating enzyme)"/>
    <property type="match status" value="1"/>
</dbReference>
<evidence type="ECO:0000313" key="2">
    <source>
        <dbReference type="EMBL" id="MBK1828767.1"/>
    </source>
</evidence>
<dbReference type="SUPFAM" id="SSF56436">
    <property type="entry name" value="C-type lectin-like"/>
    <property type="match status" value="1"/>
</dbReference>
<protein>
    <submittedName>
        <fullName evidence="2">Formylglycine-generating enzyme family protein</fullName>
    </submittedName>
</protein>
<proteinExistence type="predicted"/>
<dbReference type="EMBL" id="JAENII010000017">
    <property type="protein sequence ID" value="MBK1828767.1"/>
    <property type="molecule type" value="Genomic_DNA"/>
</dbReference>
<dbReference type="GO" id="GO:0120147">
    <property type="term" value="F:formylglycine-generating oxidase activity"/>
    <property type="evidence" value="ECO:0007669"/>
    <property type="project" value="TreeGrafter"/>
</dbReference>